<keyword evidence="9" id="KW-0677">Repeat</keyword>
<comment type="cofactor">
    <cofactor evidence="2">
        <name>Zn(2+)</name>
        <dbReference type="ChEBI" id="CHEBI:29105"/>
    </cofactor>
</comment>
<evidence type="ECO:0000256" key="4">
    <source>
        <dbReference type="ARBA" id="ARBA00004906"/>
    </source>
</evidence>
<proteinExistence type="inferred from homology"/>
<dbReference type="PANTHER" id="PTHR11685">
    <property type="entry name" value="RBR FAMILY RING FINGER AND IBR DOMAIN-CONTAINING"/>
    <property type="match status" value="1"/>
</dbReference>
<dbReference type="InterPro" id="IPR031127">
    <property type="entry name" value="E3_UB_ligase_RBR"/>
</dbReference>
<evidence type="ECO:0000256" key="8">
    <source>
        <dbReference type="ARBA" id="ARBA00022723"/>
    </source>
</evidence>
<evidence type="ECO:0000256" key="14">
    <source>
        <dbReference type="SAM" id="MobiDB-lite"/>
    </source>
</evidence>
<dbReference type="Proteomes" id="UP000596660">
    <property type="component" value="Unplaced"/>
</dbReference>
<dbReference type="GO" id="GO:0008270">
    <property type="term" value="F:zinc ion binding"/>
    <property type="evidence" value="ECO:0007669"/>
    <property type="project" value="UniProtKB-KW"/>
</dbReference>
<dbReference type="FunFam" id="1.20.120.1750:FF:000005">
    <property type="entry name" value="RBR-type E3 ubiquitin transferase"/>
    <property type="match status" value="1"/>
</dbReference>
<protein>
    <recommendedName>
        <fullName evidence="6">RBR-type E3 ubiquitin transferase</fullName>
        <ecNumber evidence="6">2.3.2.31</ecNumber>
    </recommendedName>
</protein>
<evidence type="ECO:0000256" key="2">
    <source>
        <dbReference type="ARBA" id="ARBA00001947"/>
    </source>
</evidence>
<reference evidence="17" key="2">
    <citation type="submission" date="2021-03" db="UniProtKB">
        <authorList>
            <consortium name="EnsemblPlants"/>
        </authorList>
    </citation>
    <scope>IDENTIFICATION</scope>
</reference>
<dbReference type="SMART" id="SM00647">
    <property type="entry name" value="IBR"/>
    <property type="match status" value="2"/>
</dbReference>
<reference evidence="17" key="1">
    <citation type="journal article" date="2017" name="Nature">
        <title>The genome of Chenopodium quinoa.</title>
        <authorList>
            <person name="Jarvis D.E."/>
            <person name="Ho Y.S."/>
            <person name="Lightfoot D.J."/>
            <person name="Schmoeckel S.M."/>
            <person name="Li B."/>
            <person name="Borm T.J.A."/>
            <person name="Ohyanagi H."/>
            <person name="Mineta K."/>
            <person name="Michell C.T."/>
            <person name="Saber N."/>
            <person name="Kharbatia N.M."/>
            <person name="Rupper R.R."/>
            <person name="Sharp A.R."/>
            <person name="Dally N."/>
            <person name="Boughton B.A."/>
            <person name="Woo Y.H."/>
            <person name="Gao G."/>
            <person name="Schijlen E.G.W.M."/>
            <person name="Guo X."/>
            <person name="Momin A.A."/>
            <person name="Negrao S."/>
            <person name="Al-Babili S."/>
            <person name="Gehring C."/>
            <person name="Roessner U."/>
            <person name="Jung C."/>
            <person name="Murphy K."/>
            <person name="Arold S.T."/>
            <person name="Gojobori T."/>
            <person name="van der Linden C.G."/>
            <person name="van Loo E.N."/>
            <person name="Jellen E.N."/>
            <person name="Maughan P.J."/>
            <person name="Tester M."/>
        </authorList>
    </citation>
    <scope>NUCLEOTIDE SEQUENCE [LARGE SCALE GENOMIC DNA]</scope>
    <source>
        <strain evidence="17">cv. PI 614886</strain>
    </source>
</reference>
<keyword evidence="11" id="KW-0833">Ubl conjugation pathway</keyword>
<feature type="region of interest" description="Disordered" evidence="14">
    <location>
        <begin position="1"/>
        <end position="39"/>
    </location>
</feature>
<dbReference type="InterPro" id="IPR044066">
    <property type="entry name" value="TRIAD_supradom"/>
</dbReference>
<dbReference type="InterPro" id="IPR045840">
    <property type="entry name" value="Ariadne"/>
</dbReference>
<evidence type="ECO:0000256" key="11">
    <source>
        <dbReference type="ARBA" id="ARBA00022786"/>
    </source>
</evidence>
<dbReference type="PROSITE" id="PS50089">
    <property type="entry name" value="ZF_RING_2"/>
    <property type="match status" value="1"/>
</dbReference>
<feature type="compositionally biased region" description="Polar residues" evidence="14">
    <location>
        <begin position="26"/>
        <end position="35"/>
    </location>
</feature>
<evidence type="ECO:0000256" key="7">
    <source>
        <dbReference type="ARBA" id="ARBA00022679"/>
    </source>
</evidence>
<evidence type="ECO:0000256" key="3">
    <source>
        <dbReference type="ARBA" id="ARBA00003976"/>
    </source>
</evidence>
<feature type="domain" description="RING-type" evidence="15">
    <location>
        <begin position="97"/>
        <end position="143"/>
    </location>
</feature>
<dbReference type="UniPathway" id="UPA00143"/>
<feature type="domain" description="RING-type" evidence="16">
    <location>
        <begin position="93"/>
        <end position="306"/>
    </location>
</feature>
<dbReference type="PROSITE" id="PS51873">
    <property type="entry name" value="TRIAD"/>
    <property type="match status" value="1"/>
</dbReference>
<evidence type="ECO:0000313" key="17">
    <source>
        <dbReference type="EnsemblPlants" id="AUR62028589-RA:cds"/>
    </source>
</evidence>
<keyword evidence="10 13" id="KW-0863">Zinc-finger</keyword>
<feature type="compositionally biased region" description="Acidic residues" evidence="14">
    <location>
        <begin position="1"/>
        <end position="21"/>
    </location>
</feature>
<dbReference type="CDD" id="cd22583">
    <property type="entry name" value="Rcat_RBR_ARI7-like"/>
    <property type="match status" value="1"/>
</dbReference>
<dbReference type="GO" id="GO:0061630">
    <property type="term" value="F:ubiquitin protein ligase activity"/>
    <property type="evidence" value="ECO:0007669"/>
    <property type="project" value="UniProtKB-EC"/>
</dbReference>
<dbReference type="SUPFAM" id="SSF57850">
    <property type="entry name" value="RING/U-box"/>
    <property type="match status" value="3"/>
</dbReference>
<dbReference type="InterPro" id="IPR013083">
    <property type="entry name" value="Znf_RING/FYVE/PHD"/>
</dbReference>
<dbReference type="InterPro" id="IPR002867">
    <property type="entry name" value="IBR_dom"/>
</dbReference>
<comment type="similarity">
    <text evidence="5">Belongs to the RBR family. Ariadne subfamily.</text>
</comment>
<dbReference type="AlphaFoldDB" id="A0A803MFJ5"/>
<dbReference type="Gene3D" id="3.30.40.10">
    <property type="entry name" value="Zinc/RING finger domain, C3HC4 (zinc finger)"/>
    <property type="match status" value="1"/>
</dbReference>
<comment type="pathway">
    <text evidence="4">Protein modification; protein ubiquitination.</text>
</comment>
<name>A0A803MFJ5_CHEQI</name>
<dbReference type="GO" id="GO:0016567">
    <property type="term" value="P:protein ubiquitination"/>
    <property type="evidence" value="ECO:0007669"/>
    <property type="project" value="UniProtKB-UniPathway"/>
</dbReference>
<dbReference type="Pfam" id="PF22605">
    <property type="entry name" value="IBR_2"/>
    <property type="match status" value="1"/>
</dbReference>
<keyword evidence="8" id="KW-0479">Metal-binding</keyword>
<comment type="catalytic activity">
    <reaction evidence="1">
        <text>[E2 ubiquitin-conjugating enzyme]-S-ubiquitinyl-L-cysteine + [acceptor protein]-L-lysine = [E2 ubiquitin-conjugating enzyme]-L-cysteine + [acceptor protein]-N(6)-ubiquitinyl-L-lysine.</text>
        <dbReference type="EC" id="2.3.2.31"/>
    </reaction>
</comment>
<evidence type="ECO:0000256" key="9">
    <source>
        <dbReference type="ARBA" id="ARBA00022737"/>
    </source>
</evidence>
<evidence type="ECO:0000256" key="13">
    <source>
        <dbReference type="PROSITE-ProRule" id="PRU00175"/>
    </source>
</evidence>
<dbReference type="EnsemblPlants" id="AUR62028589-RA">
    <property type="protein sequence ID" value="AUR62028589-RA:cds"/>
    <property type="gene ID" value="AUR62028589"/>
</dbReference>
<dbReference type="Pfam" id="PF01485">
    <property type="entry name" value="IBR"/>
    <property type="match status" value="1"/>
</dbReference>
<dbReference type="Pfam" id="PF19422">
    <property type="entry name" value="Ariadne"/>
    <property type="match status" value="1"/>
</dbReference>
<evidence type="ECO:0000256" key="6">
    <source>
        <dbReference type="ARBA" id="ARBA00012251"/>
    </source>
</evidence>
<evidence type="ECO:0000256" key="5">
    <source>
        <dbReference type="ARBA" id="ARBA00005884"/>
    </source>
</evidence>
<organism evidence="17 18">
    <name type="scientific">Chenopodium quinoa</name>
    <name type="common">Quinoa</name>
    <dbReference type="NCBI Taxonomy" id="63459"/>
    <lineage>
        <taxon>Eukaryota</taxon>
        <taxon>Viridiplantae</taxon>
        <taxon>Streptophyta</taxon>
        <taxon>Embryophyta</taxon>
        <taxon>Tracheophyta</taxon>
        <taxon>Spermatophyta</taxon>
        <taxon>Magnoliopsida</taxon>
        <taxon>eudicotyledons</taxon>
        <taxon>Gunneridae</taxon>
        <taxon>Pentapetalae</taxon>
        <taxon>Caryophyllales</taxon>
        <taxon>Chenopodiaceae</taxon>
        <taxon>Chenopodioideae</taxon>
        <taxon>Atripliceae</taxon>
        <taxon>Chenopodium</taxon>
    </lineage>
</organism>
<dbReference type="Gramene" id="AUR62028589-RA">
    <property type="protein sequence ID" value="AUR62028589-RA:cds"/>
    <property type="gene ID" value="AUR62028589"/>
</dbReference>
<accession>A0A803MFJ5</accession>
<dbReference type="Gene3D" id="1.20.120.1750">
    <property type="match status" value="1"/>
</dbReference>
<evidence type="ECO:0000256" key="1">
    <source>
        <dbReference type="ARBA" id="ARBA00001798"/>
    </source>
</evidence>
<dbReference type="FunFam" id="3.30.40.10:FF:000019">
    <property type="entry name" value="RBR-type E3 ubiquitin transferase"/>
    <property type="match status" value="1"/>
</dbReference>
<dbReference type="InterPro" id="IPR054694">
    <property type="entry name" value="Parkin-like_IBR"/>
</dbReference>
<evidence type="ECO:0000259" key="15">
    <source>
        <dbReference type="PROSITE" id="PS50089"/>
    </source>
</evidence>
<comment type="function">
    <text evidence="3">Might act as an E3 ubiquitin-protein ligase, or as part of E3 complex, which accepts ubiquitin from specific E2 ubiquitin-conjugating enzymes and then transfers it to substrates.</text>
</comment>
<evidence type="ECO:0000313" key="18">
    <source>
        <dbReference type="Proteomes" id="UP000596660"/>
    </source>
</evidence>
<sequence length="475" mass="55444">MESDDDNLEFYDNSDYEEEEHDYGSDSDTGNYSSVSDEDESNVNHYEVAASKLLYYYKWNVSQLHDQWFADEHKVRDEVCLPSAVVPFSTTEESIKCGICFDVLPREEFYPVVCGHPYCKTCWRGYITTSINDGPGCLSLRCPEPSCRVAVCRDLIDDLGTEVEREKYHRYYLRAYVEESRKIKWCPMPGCENAVELELGNNTFDVTCLCFGSFCWNCGEDAHRPVNCETVSKWVLKNSSEAENTKWILANSKPCPMCKRNIEKNKGCMHMVCSPPCKYQFCWLCLGDWKKHSKETGGFYACNIYRDKKEKGLLDEEESIREMARSSLNKYAHYYERWTANQKSREKAIEDFKALDTGILVNLRNKTNETEGQLKFIAEAWEQIIECRRVLKWTYAYGYYLPEDEHVKKQLFEYLQGQAEAQLEKLHNCTEKELKSFLEKDDEDFRNIRAKLVGLTAVTQSYFTKLVAYFETQKL</sequence>
<keyword evidence="12" id="KW-0862">Zinc</keyword>
<keyword evidence="18" id="KW-1185">Reference proteome</keyword>
<dbReference type="CDD" id="cd20346">
    <property type="entry name" value="BRcat_RBR_ANKIB1"/>
    <property type="match status" value="1"/>
</dbReference>
<evidence type="ECO:0000259" key="16">
    <source>
        <dbReference type="PROSITE" id="PS51873"/>
    </source>
</evidence>
<dbReference type="EC" id="2.3.2.31" evidence="6"/>
<evidence type="ECO:0000256" key="12">
    <source>
        <dbReference type="ARBA" id="ARBA00022833"/>
    </source>
</evidence>
<dbReference type="InterPro" id="IPR001841">
    <property type="entry name" value="Znf_RING"/>
</dbReference>
<evidence type="ECO:0000256" key="10">
    <source>
        <dbReference type="ARBA" id="ARBA00022771"/>
    </source>
</evidence>
<keyword evidence="7" id="KW-0808">Transferase</keyword>